<gene>
    <name evidence="2" type="ORF">AAE3_LOCUS6736</name>
</gene>
<evidence type="ECO:0000313" key="2">
    <source>
        <dbReference type="EMBL" id="CAA7264527.1"/>
    </source>
</evidence>
<sequence>MAWRREGWQEKIKDPDEERKILTARLIQATRERNEIIPIASIGVPEILSQIFAHLLHAEWPGRKFPPSVLRASQVCQLWRRVALSNASLWSYWDIDGCIHKSKWRSELAGRVGSRGLTVRANFCYLNCLHPLLDPMICGPNSLLTDVPLPRLQTISFVSKGRKGCVVLESLLPNLFPETITQLQRFSFERVMFDKISPKAIFSSLRSLAIRVQCDRQSAHKHFMQIKEALSRMPALEELKLLLLFPSTGVARENVNSSAAPDAPRVELPKLLLLRLAGHWDDTVREFLSWLVLPPTCSTIIHSLDVLSQDSLDPLWTYLAQNVRNALDNDENETTWGLILTPTICAVRYGVVAYPDGSISPISTSSRRAFFLALQTSGTGTGNSSTRKEEFSPKQLRDFVFTLHATAAPPYLSLALDVDLNQELVNGILSGAAAIKKLRLEGPVNIHSFVPYILRPTSSSSPTFLPHIELHGVDCTVEENLKALSEFFSHRETIGVPVKTLRLLHCWRWRYALFEDPSPALVDTLKGGSTKGLDKFPKV</sequence>
<evidence type="ECO:0000313" key="3">
    <source>
        <dbReference type="Proteomes" id="UP000467700"/>
    </source>
</evidence>
<comment type="caution">
    <text evidence="2">The sequence shown here is derived from an EMBL/GenBank/DDBJ whole genome shotgun (WGS) entry which is preliminary data.</text>
</comment>
<dbReference type="Pfam" id="PF12937">
    <property type="entry name" value="F-box-like"/>
    <property type="match status" value="1"/>
</dbReference>
<name>A0A8S0WKD2_CYCAE</name>
<dbReference type="InterPro" id="IPR036047">
    <property type="entry name" value="F-box-like_dom_sf"/>
</dbReference>
<dbReference type="OrthoDB" id="3270810at2759"/>
<dbReference type="Proteomes" id="UP000467700">
    <property type="component" value="Unassembled WGS sequence"/>
</dbReference>
<accession>A0A8S0WKD2</accession>
<protein>
    <recommendedName>
        <fullName evidence="1">F-box domain-containing protein</fullName>
    </recommendedName>
</protein>
<keyword evidence="3" id="KW-1185">Reference proteome</keyword>
<dbReference type="Gene3D" id="1.20.1280.50">
    <property type="match status" value="1"/>
</dbReference>
<feature type="domain" description="F-box" evidence="1">
    <location>
        <begin position="45"/>
        <end position="91"/>
    </location>
</feature>
<evidence type="ECO:0000259" key="1">
    <source>
        <dbReference type="Pfam" id="PF12937"/>
    </source>
</evidence>
<dbReference type="SUPFAM" id="SSF81383">
    <property type="entry name" value="F-box domain"/>
    <property type="match status" value="1"/>
</dbReference>
<organism evidence="2 3">
    <name type="scientific">Cyclocybe aegerita</name>
    <name type="common">Black poplar mushroom</name>
    <name type="synonym">Agrocybe aegerita</name>
    <dbReference type="NCBI Taxonomy" id="1973307"/>
    <lineage>
        <taxon>Eukaryota</taxon>
        <taxon>Fungi</taxon>
        <taxon>Dikarya</taxon>
        <taxon>Basidiomycota</taxon>
        <taxon>Agaricomycotina</taxon>
        <taxon>Agaricomycetes</taxon>
        <taxon>Agaricomycetidae</taxon>
        <taxon>Agaricales</taxon>
        <taxon>Agaricineae</taxon>
        <taxon>Bolbitiaceae</taxon>
        <taxon>Cyclocybe</taxon>
    </lineage>
</organism>
<dbReference type="EMBL" id="CACVBS010000045">
    <property type="protein sequence ID" value="CAA7264527.1"/>
    <property type="molecule type" value="Genomic_DNA"/>
</dbReference>
<dbReference type="AlphaFoldDB" id="A0A8S0WKD2"/>
<dbReference type="InterPro" id="IPR001810">
    <property type="entry name" value="F-box_dom"/>
</dbReference>
<reference evidence="2 3" key="1">
    <citation type="submission" date="2020-01" db="EMBL/GenBank/DDBJ databases">
        <authorList>
            <person name="Gupta K D."/>
        </authorList>
    </citation>
    <scope>NUCLEOTIDE SEQUENCE [LARGE SCALE GENOMIC DNA]</scope>
</reference>
<proteinExistence type="predicted"/>